<dbReference type="Pfam" id="PF00023">
    <property type="entry name" value="Ank"/>
    <property type="match status" value="1"/>
</dbReference>
<dbReference type="InterPro" id="IPR002110">
    <property type="entry name" value="Ankyrin_rpt"/>
</dbReference>
<sequence length="428" mass="47883">MEDPNATVDSALREAITDQDVDAVRRLLATPGYRFPATPTAVFSLLAAQSVTVGHGQSAHADPPSVCRRRGQDMLLALVAACDEDALCRRTLHRKYVDLDCDEAVTKVKKELIFPGITALHHFAWNGDVEAVQTILDLPQCTARVLNTGTGEHEKHDVIPDRNDDDRVTALHVACAIGRPSVVRAILRDGRADLTLVSVDEVASTTIVFALDSLRLSVSSTTKFVPRLLVDCVRALLTKDPRLADVFYTVSPGVFRHAVKKASQLACLEVLYLMLAALPKINRLEPVLTRGELEGNEDFQKELSETGLEGLLARVGWGHYSRSDPNRPRDGTWPCTVFLLECVNAGSFKAWRAEKAREMLFLRRLFTRQHRRASCADLSLTHRLFLLRDDALFLRCLEYCWFLDPWKRYPSETDYRRAFGAADTEPES</sequence>
<comment type="caution">
    <text evidence="1">The sequence shown here is derived from an EMBL/GenBank/DDBJ whole genome shotgun (WGS) entry which is preliminary data.</text>
</comment>
<gene>
    <name evidence="1" type="ORF">PECAL_1P03140</name>
</gene>
<reference evidence="1" key="1">
    <citation type="submission" date="2021-11" db="EMBL/GenBank/DDBJ databases">
        <authorList>
            <consortium name="Genoscope - CEA"/>
            <person name="William W."/>
        </authorList>
    </citation>
    <scope>NUCLEOTIDE SEQUENCE</scope>
</reference>
<keyword evidence="2" id="KW-1185">Reference proteome</keyword>
<dbReference type="SUPFAM" id="SSF48403">
    <property type="entry name" value="Ankyrin repeat"/>
    <property type="match status" value="1"/>
</dbReference>
<dbReference type="EMBL" id="CAKKNE010000001">
    <property type="protein sequence ID" value="CAH0363970.1"/>
    <property type="molecule type" value="Genomic_DNA"/>
</dbReference>
<accession>A0A8J2WSP3</accession>
<dbReference type="Gene3D" id="1.25.40.20">
    <property type="entry name" value="Ankyrin repeat-containing domain"/>
    <property type="match status" value="1"/>
</dbReference>
<dbReference type="AlphaFoldDB" id="A0A8J2WSP3"/>
<dbReference type="OrthoDB" id="2163089at2759"/>
<evidence type="ECO:0000313" key="2">
    <source>
        <dbReference type="Proteomes" id="UP000789595"/>
    </source>
</evidence>
<organism evidence="1 2">
    <name type="scientific">Pelagomonas calceolata</name>
    <dbReference type="NCBI Taxonomy" id="35677"/>
    <lineage>
        <taxon>Eukaryota</taxon>
        <taxon>Sar</taxon>
        <taxon>Stramenopiles</taxon>
        <taxon>Ochrophyta</taxon>
        <taxon>Pelagophyceae</taxon>
        <taxon>Pelagomonadales</taxon>
        <taxon>Pelagomonadaceae</taxon>
        <taxon>Pelagomonas</taxon>
    </lineage>
</organism>
<dbReference type="SMART" id="SM00248">
    <property type="entry name" value="ANK"/>
    <property type="match status" value="2"/>
</dbReference>
<evidence type="ECO:0000313" key="1">
    <source>
        <dbReference type="EMBL" id="CAH0363970.1"/>
    </source>
</evidence>
<dbReference type="Proteomes" id="UP000789595">
    <property type="component" value="Unassembled WGS sequence"/>
</dbReference>
<dbReference type="InterPro" id="IPR036770">
    <property type="entry name" value="Ankyrin_rpt-contain_sf"/>
</dbReference>
<protein>
    <submittedName>
        <fullName evidence="1">Uncharacterized protein</fullName>
    </submittedName>
</protein>
<name>A0A8J2WSP3_9STRA</name>
<proteinExistence type="predicted"/>